<dbReference type="Proteomes" id="UP000799767">
    <property type="component" value="Unassembled WGS sequence"/>
</dbReference>
<feature type="compositionally biased region" description="Basic and acidic residues" evidence="2">
    <location>
        <begin position="1"/>
        <end position="13"/>
    </location>
</feature>
<reference evidence="4" key="1">
    <citation type="journal article" date="2020" name="Stud. Mycol.">
        <title>101 Dothideomycetes genomes: a test case for predicting lifestyles and emergence of pathogens.</title>
        <authorList>
            <person name="Haridas S."/>
            <person name="Albert R."/>
            <person name="Binder M."/>
            <person name="Bloem J."/>
            <person name="Labutti K."/>
            <person name="Salamov A."/>
            <person name="Andreopoulos B."/>
            <person name="Baker S."/>
            <person name="Barry K."/>
            <person name="Bills G."/>
            <person name="Bluhm B."/>
            <person name="Cannon C."/>
            <person name="Castanera R."/>
            <person name="Culley D."/>
            <person name="Daum C."/>
            <person name="Ezra D."/>
            <person name="Gonzalez J."/>
            <person name="Henrissat B."/>
            <person name="Kuo A."/>
            <person name="Liang C."/>
            <person name="Lipzen A."/>
            <person name="Lutzoni F."/>
            <person name="Magnuson J."/>
            <person name="Mondo S."/>
            <person name="Nolan M."/>
            <person name="Ohm R."/>
            <person name="Pangilinan J."/>
            <person name="Park H.-J."/>
            <person name="Ramirez L."/>
            <person name="Alfaro M."/>
            <person name="Sun H."/>
            <person name="Tritt A."/>
            <person name="Yoshinaga Y."/>
            <person name="Zwiers L.-H."/>
            <person name="Turgeon B."/>
            <person name="Goodwin S."/>
            <person name="Spatafora J."/>
            <person name="Crous P."/>
            <person name="Grigoriev I."/>
        </authorList>
    </citation>
    <scope>NUCLEOTIDE SEQUENCE</scope>
    <source>
        <strain evidence="4">CBS 113389</strain>
    </source>
</reference>
<feature type="compositionally biased region" description="Polar residues" evidence="2">
    <location>
        <begin position="704"/>
        <end position="727"/>
    </location>
</feature>
<dbReference type="SMART" id="SM00313">
    <property type="entry name" value="PXA"/>
    <property type="match status" value="1"/>
</dbReference>
<gene>
    <name evidence="4" type="ORF">BDY17DRAFT_243650</name>
</gene>
<dbReference type="GeneID" id="54471457"/>
<proteinExistence type="inferred from homology"/>
<feature type="compositionally biased region" description="Basic and acidic residues" evidence="2">
    <location>
        <begin position="399"/>
        <end position="408"/>
    </location>
</feature>
<dbReference type="Gene3D" id="3.30.1520.10">
    <property type="entry name" value="Phox-like domain"/>
    <property type="match status" value="1"/>
</dbReference>
<feature type="region of interest" description="Disordered" evidence="2">
    <location>
        <begin position="399"/>
        <end position="453"/>
    </location>
</feature>
<protein>
    <submittedName>
        <fullName evidence="4">PXA domain-containing protein</fullName>
    </submittedName>
</protein>
<sequence length="1031" mass="111900">MEVRDDGSIHGDDFSDAQTEPLRKSEGGPRQSQHISGTLQGLTDKALHFLSHASNETLGACLVGLGASTYFVFGRVGLLIIGVAGGVVLQATWEGARGDHRDEQTKTAERERRREAGVEVARRLLEWRSNRPAEDNMDDIKVYPTHQLDYSAFEPKTARALTTFTDHVIKDYVHYWYDWSLPGEPTFPASCRRTFTAFVLSLSTHLQRKRPADAFLDFVTNASSIIIVFLNELAAALHASPNSTPSEAITAYLDLKPDSNLSYLLNPEAQDAKLKDAAEDILQNYVDPKAYNFPPARLFLKEVMAQLILGYTVTMCSKPEWINEWIVYLLEESKTTEKVMNIVDASVKGREDVPAQRDAHQDGPQMTGEDSRKFSRAGEAMDDALQEAKRLTQMMIEEDERRTRESQDVHVNSSEDVSDVSHTQGAPTPTSSQSDREEIVASPAEQTLSTPASTVDVAADDLERPSTPHAVQPKPQFTSFDQLIPSPQPTALSGWSSSNPLPTPPIQSALTLLNASMSIFDDSVPGEKALIKAKPQIDYLIQIEPASSAFPGWMIARKYTDFETLHEVLRRISVITGVTGFVEKHTELPKWKGCTKAQLRQDLEAYLTHAVKYQPLAESEGMKRFLEKDLGLSKVPAGKSAGGGKGWKLGDDMISALSKAPKQVAGGGKAVLGGVAGGGMAVLGGVAGLVNAAGTATAGVKKQSVVSRPSMGSLSDSPHKSQPSAMSVNGYADGDQSARQSQESFRTQSSRPGLDRHVSTSSITSVDTNTRPLPPIPDAANEDAETDTASPSASLASPSRESLGAVLNLPPPPSEMPADYNTAMKADSTLHADSPKRSLEGTDLQPPTMPPRPQPTQPEHKPKEPLSDAETSVAVELMFAVITELYTLSSAWNFRRTLLTAAKTFLLRPGNPQRAAIRDLLQASALDSNLSDAGLAAHIYKLRENALPTADELEKWKVEYPEKSEEEKEALRVKARKLLVQKGMPAALQSVMGAAASGEAMGNVFDCLQVESVSRGLIFGLLLQGLRVVTH</sequence>
<feature type="compositionally biased region" description="Basic and acidic residues" evidence="2">
    <location>
        <begin position="350"/>
        <end position="361"/>
    </location>
</feature>
<dbReference type="InterPro" id="IPR036871">
    <property type="entry name" value="PX_dom_sf"/>
</dbReference>
<dbReference type="EMBL" id="MU001631">
    <property type="protein sequence ID" value="KAF2487150.1"/>
    <property type="molecule type" value="Genomic_DNA"/>
</dbReference>
<dbReference type="Pfam" id="PF00787">
    <property type="entry name" value="PX"/>
    <property type="match status" value="1"/>
</dbReference>
<feature type="compositionally biased region" description="Polar residues" evidence="2">
    <location>
        <begin position="489"/>
        <end position="500"/>
    </location>
</feature>
<feature type="region of interest" description="Disordered" evidence="2">
    <location>
        <begin position="698"/>
        <end position="869"/>
    </location>
</feature>
<evidence type="ECO:0000259" key="3">
    <source>
        <dbReference type="PROSITE" id="PS51207"/>
    </source>
</evidence>
<dbReference type="SUPFAM" id="SSF64268">
    <property type="entry name" value="PX domain"/>
    <property type="match status" value="1"/>
</dbReference>
<feature type="domain" description="PXA" evidence="3">
    <location>
        <begin position="154"/>
        <end position="334"/>
    </location>
</feature>
<feature type="region of interest" description="Disordered" evidence="2">
    <location>
        <begin position="479"/>
        <end position="500"/>
    </location>
</feature>
<feature type="compositionally biased region" description="Polar residues" evidence="2">
    <location>
        <begin position="444"/>
        <end position="453"/>
    </location>
</feature>
<dbReference type="Pfam" id="PF02194">
    <property type="entry name" value="PXA"/>
    <property type="match status" value="1"/>
</dbReference>
<comment type="similarity">
    <text evidence="1">Belongs to the sorting nexin family.</text>
</comment>
<evidence type="ECO:0000313" key="5">
    <source>
        <dbReference type="Proteomes" id="UP000799767"/>
    </source>
</evidence>
<dbReference type="Pfam" id="PF08628">
    <property type="entry name" value="Nexin_C"/>
    <property type="match status" value="1"/>
</dbReference>
<dbReference type="PANTHER" id="PTHR22775">
    <property type="entry name" value="SORTING NEXIN"/>
    <property type="match status" value="1"/>
</dbReference>
<feature type="compositionally biased region" description="Pro residues" evidence="2">
    <location>
        <begin position="847"/>
        <end position="856"/>
    </location>
</feature>
<name>A0A6A6Q421_9PEZI</name>
<dbReference type="PROSITE" id="PS51207">
    <property type="entry name" value="PXA"/>
    <property type="match status" value="1"/>
</dbReference>
<feature type="compositionally biased region" description="Low complexity" evidence="2">
    <location>
        <begin position="787"/>
        <end position="799"/>
    </location>
</feature>
<feature type="compositionally biased region" description="Polar residues" evidence="2">
    <location>
        <begin position="737"/>
        <end position="751"/>
    </location>
</feature>
<feature type="compositionally biased region" description="Polar residues" evidence="2">
    <location>
        <begin position="759"/>
        <end position="771"/>
    </location>
</feature>
<dbReference type="GO" id="GO:0035091">
    <property type="term" value="F:phosphatidylinositol binding"/>
    <property type="evidence" value="ECO:0007669"/>
    <property type="project" value="InterPro"/>
</dbReference>
<evidence type="ECO:0000256" key="2">
    <source>
        <dbReference type="SAM" id="MobiDB-lite"/>
    </source>
</evidence>
<dbReference type="PANTHER" id="PTHR22775:SF47">
    <property type="entry name" value="MEIOTICALLY UP-REGULATED GENE 122 PROTEIN"/>
    <property type="match status" value="1"/>
</dbReference>
<dbReference type="AlphaFoldDB" id="A0A6A6Q421"/>
<evidence type="ECO:0000256" key="1">
    <source>
        <dbReference type="ARBA" id="ARBA00010883"/>
    </source>
</evidence>
<feature type="region of interest" description="Disordered" evidence="2">
    <location>
        <begin position="1"/>
        <end position="35"/>
    </location>
</feature>
<feature type="compositionally biased region" description="Polar residues" evidence="2">
    <location>
        <begin position="409"/>
        <end position="433"/>
    </location>
</feature>
<dbReference type="FunFam" id="3.30.1520.10:FF:000065">
    <property type="entry name" value="PX domain protein (AFU_orthologue AFUA_2G07450)"/>
    <property type="match status" value="1"/>
</dbReference>
<organism evidence="4 5">
    <name type="scientific">Neohortaea acidophila</name>
    <dbReference type="NCBI Taxonomy" id="245834"/>
    <lineage>
        <taxon>Eukaryota</taxon>
        <taxon>Fungi</taxon>
        <taxon>Dikarya</taxon>
        <taxon>Ascomycota</taxon>
        <taxon>Pezizomycotina</taxon>
        <taxon>Dothideomycetes</taxon>
        <taxon>Dothideomycetidae</taxon>
        <taxon>Mycosphaerellales</taxon>
        <taxon>Teratosphaeriaceae</taxon>
        <taxon>Neohortaea</taxon>
    </lineage>
</organism>
<dbReference type="CDD" id="cd06093">
    <property type="entry name" value="PX_domain"/>
    <property type="match status" value="1"/>
</dbReference>
<dbReference type="RefSeq" id="XP_033593719.1">
    <property type="nucleotide sequence ID" value="XM_033730455.1"/>
</dbReference>
<dbReference type="InterPro" id="IPR003114">
    <property type="entry name" value="Phox_assoc"/>
</dbReference>
<keyword evidence="5" id="KW-1185">Reference proteome</keyword>
<feature type="region of interest" description="Disordered" evidence="2">
    <location>
        <begin position="350"/>
        <end position="374"/>
    </location>
</feature>
<dbReference type="InterPro" id="IPR013937">
    <property type="entry name" value="Sorting_nexin_C"/>
</dbReference>
<feature type="compositionally biased region" description="Basic and acidic residues" evidence="2">
    <location>
        <begin position="828"/>
        <end position="840"/>
    </location>
</feature>
<evidence type="ECO:0000313" key="4">
    <source>
        <dbReference type="EMBL" id="KAF2487150.1"/>
    </source>
</evidence>
<dbReference type="OrthoDB" id="41200at2759"/>
<dbReference type="InterPro" id="IPR001683">
    <property type="entry name" value="PX_dom"/>
</dbReference>
<accession>A0A6A6Q421</accession>